<gene>
    <name evidence="2" type="ORF">HMPREF1705_02984</name>
</gene>
<keyword evidence="3" id="KW-1185">Reference proteome</keyword>
<dbReference type="eggNOG" id="COG1978">
    <property type="taxonomic scope" value="Bacteria"/>
</dbReference>
<proteinExistence type="predicted"/>
<evidence type="ECO:0000256" key="1">
    <source>
        <dbReference type="ARBA" id="ARBA00023002"/>
    </source>
</evidence>
<dbReference type="InterPro" id="IPR010187">
    <property type="entry name" value="Various_sel_PB"/>
</dbReference>
<sequence length="356" mass="38740">MRDGEGLFVAYRVVHYINQFFAGIGGEERADYPPELRDGVVGPGQALQAAFEKEATIVATVICGDGYFAEQMDEAINKIIEMLKEYKPDALVAGPAFNAGRYGMACGAICDAVGKRLGIPVVTAMYRENPAVEIYKKGIYIIEAADSARGMRDAIPKMARLVLKQLKGETIGSPKEEGYIERGVRVNVFRDRIGAERAVDMLVKKLRGEEFVSEYPMPSFDRVPPAPAIKDIKKAKIALVTSGGIVPKDNPDRIEASSATKFGEYSIAGLQDLTSETHETAHGGYDPTYANDDPDRVLPVDVARELEREGSFGSLHDKYYATVGNGTPVAYAKSFGEEIAKRLKSDNVDGVILTST</sequence>
<accession>A0A0T5XBK3</accession>
<dbReference type="Pfam" id="PF07355">
    <property type="entry name" value="GRDB"/>
    <property type="match status" value="1"/>
</dbReference>
<comment type="caution">
    <text evidence="2">The sequence shown here is derived from an EMBL/GenBank/DDBJ whole genome shotgun (WGS) entry which is preliminary data.</text>
</comment>
<dbReference type="NCBIfam" id="TIGR01918">
    <property type="entry name" value="various_sel_PB"/>
    <property type="match status" value="1"/>
</dbReference>
<dbReference type="EMBL" id="ACJX03000001">
    <property type="protein sequence ID" value="KRT35736.1"/>
    <property type="molecule type" value="Genomic_DNA"/>
</dbReference>
<protein>
    <submittedName>
        <fullName evidence="2">Putative glycine reductase, B</fullName>
    </submittedName>
</protein>
<keyword evidence="1" id="KW-0560">Oxidoreductase</keyword>
<organism evidence="2 3">
    <name type="scientific">Acetomicrobium hydrogeniformans ATCC BAA-1850</name>
    <dbReference type="NCBI Taxonomy" id="592015"/>
    <lineage>
        <taxon>Bacteria</taxon>
        <taxon>Thermotogati</taxon>
        <taxon>Synergistota</taxon>
        <taxon>Synergistia</taxon>
        <taxon>Synergistales</taxon>
        <taxon>Acetomicrobiaceae</taxon>
        <taxon>Acetomicrobium</taxon>
    </lineage>
</organism>
<dbReference type="AlphaFoldDB" id="A0A0T5XBK3"/>
<name>A0A0T5XBK3_9BACT</name>
<reference evidence="3" key="1">
    <citation type="submission" date="2012-09" db="EMBL/GenBank/DDBJ databases">
        <authorList>
            <person name="Weinstock G."/>
            <person name="Sodergren E."/>
            <person name="Clifton S."/>
            <person name="Fulton L."/>
            <person name="Fulton B."/>
            <person name="Courtney L."/>
            <person name="Fronick C."/>
            <person name="Harrison M."/>
            <person name="Strong C."/>
            <person name="Farmer C."/>
            <person name="Delehaunty K."/>
            <person name="Markovic C."/>
            <person name="Hall O."/>
            <person name="Minx P."/>
            <person name="Tomlinson C."/>
            <person name="Mitreva M."/>
            <person name="Nelson J."/>
            <person name="Hou S."/>
            <person name="Wollam A."/>
            <person name="Pepin K.H."/>
            <person name="Johnson M."/>
            <person name="Bhonagiri V."/>
            <person name="Nash W.E."/>
            <person name="Suruliraj S."/>
            <person name="Warren W."/>
            <person name="Chinwalla A."/>
            <person name="Mardis E.R."/>
            <person name="Wilson R.K."/>
        </authorList>
    </citation>
    <scope>NUCLEOTIDE SEQUENCE [LARGE SCALE GENOMIC DNA]</scope>
    <source>
        <strain evidence="3">OS1</strain>
    </source>
</reference>
<dbReference type="Proteomes" id="UP000005273">
    <property type="component" value="Unassembled WGS sequence"/>
</dbReference>
<evidence type="ECO:0000313" key="2">
    <source>
        <dbReference type="EMBL" id="KRT35736.1"/>
    </source>
</evidence>
<evidence type="ECO:0000313" key="3">
    <source>
        <dbReference type="Proteomes" id="UP000005273"/>
    </source>
</evidence>
<dbReference type="GO" id="GO:0050485">
    <property type="term" value="F:oxidoreductase activity, acting on X-H and Y-H to form an X-Y bond, with a disulfide as acceptor"/>
    <property type="evidence" value="ECO:0007669"/>
    <property type="project" value="InterPro"/>
</dbReference>
<dbReference type="STRING" id="592015.HMPREF1705_02984"/>